<feature type="compositionally biased region" description="Polar residues" evidence="1">
    <location>
        <begin position="433"/>
        <end position="444"/>
    </location>
</feature>
<dbReference type="OrthoDB" id="2757515at2759"/>
<dbReference type="InterPro" id="IPR011009">
    <property type="entry name" value="Kinase-like_dom_sf"/>
</dbReference>
<dbReference type="InterPro" id="IPR040976">
    <property type="entry name" value="Pkinase_fungal"/>
</dbReference>
<accession>A0A371D3Y5</accession>
<keyword evidence="4" id="KW-1185">Reference proteome</keyword>
<evidence type="ECO:0000256" key="1">
    <source>
        <dbReference type="SAM" id="MobiDB-lite"/>
    </source>
</evidence>
<dbReference type="Pfam" id="PF17667">
    <property type="entry name" value="Pkinase_fungal"/>
    <property type="match status" value="1"/>
</dbReference>
<dbReference type="PANTHER" id="PTHR38248">
    <property type="entry name" value="FUNK1 6"/>
    <property type="match status" value="1"/>
</dbReference>
<dbReference type="SUPFAM" id="SSF56112">
    <property type="entry name" value="Protein kinase-like (PK-like)"/>
    <property type="match status" value="1"/>
</dbReference>
<dbReference type="Proteomes" id="UP000256964">
    <property type="component" value="Unassembled WGS sequence"/>
</dbReference>
<proteinExistence type="predicted"/>
<feature type="region of interest" description="Disordered" evidence="1">
    <location>
        <begin position="433"/>
        <end position="468"/>
    </location>
</feature>
<reference evidence="3 4" key="1">
    <citation type="journal article" date="2018" name="Biotechnol. Biofuels">
        <title>Integrative visual omics of the white-rot fungus Polyporus brumalis exposes the biotechnological potential of its oxidative enzymes for delignifying raw plant biomass.</title>
        <authorList>
            <person name="Miyauchi S."/>
            <person name="Rancon A."/>
            <person name="Drula E."/>
            <person name="Hage H."/>
            <person name="Chaduli D."/>
            <person name="Favel A."/>
            <person name="Grisel S."/>
            <person name="Henrissat B."/>
            <person name="Herpoel-Gimbert I."/>
            <person name="Ruiz-Duenas F.J."/>
            <person name="Chevret D."/>
            <person name="Hainaut M."/>
            <person name="Lin J."/>
            <person name="Wang M."/>
            <person name="Pangilinan J."/>
            <person name="Lipzen A."/>
            <person name="Lesage-Meessen L."/>
            <person name="Navarro D."/>
            <person name="Riley R."/>
            <person name="Grigoriev I.V."/>
            <person name="Zhou S."/>
            <person name="Raouche S."/>
            <person name="Rosso M.N."/>
        </authorList>
    </citation>
    <scope>NUCLEOTIDE SEQUENCE [LARGE SCALE GENOMIC DNA]</scope>
    <source>
        <strain evidence="3 4">BRFM 1820</strain>
    </source>
</reference>
<evidence type="ECO:0000313" key="3">
    <source>
        <dbReference type="EMBL" id="RDX47202.1"/>
    </source>
</evidence>
<feature type="domain" description="Fungal-type protein kinase" evidence="2">
    <location>
        <begin position="341"/>
        <end position="653"/>
    </location>
</feature>
<organism evidence="3 4">
    <name type="scientific">Lentinus brumalis</name>
    <dbReference type="NCBI Taxonomy" id="2498619"/>
    <lineage>
        <taxon>Eukaryota</taxon>
        <taxon>Fungi</taxon>
        <taxon>Dikarya</taxon>
        <taxon>Basidiomycota</taxon>
        <taxon>Agaricomycotina</taxon>
        <taxon>Agaricomycetes</taxon>
        <taxon>Polyporales</taxon>
        <taxon>Polyporaceae</taxon>
        <taxon>Lentinus</taxon>
    </lineage>
</organism>
<dbReference type="PANTHER" id="PTHR38248:SF2">
    <property type="entry name" value="FUNK1 11"/>
    <property type="match status" value="1"/>
</dbReference>
<evidence type="ECO:0000259" key="2">
    <source>
        <dbReference type="Pfam" id="PF17667"/>
    </source>
</evidence>
<gene>
    <name evidence="3" type="ORF">OH76DRAFT_1484816</name>
</gene>
<evidence type="ECO:0000313" key="4">
    <source>
        <dbReference type="Proteomes" id="UP000256964"/>
    </source>
</evidence>
<sequence>MTDAGGTSITMRLSQYMNDVVNAHGKVSEGLAEKIHKALCKELRLRSGKRKEQELTEKIISDTWSKVAEAHEAFFPGFIFNVSADELETTYLAEMRIEASLIRKDDGGVGGYYHATEQNLSLQRLPIVFKPSGIPLDPFDDDSDHETETTVDSRRIVRAQVMTYAQRIFTAQRRKHLYMLLVIGTKFRIMRWDPSGVVASEAVDYVKSVEGTGALLDFVYAFSAFTDRQQGIDITAELLDRGSCGYKRMSAVAKAQNGDFNYHARYLDPSESIPDVLLPSSKPLSSAVKLLNLHHDPTEPCENHDHLPTQHPIPATWTYIRDLFCSSLNGMARRYMITVENRKLLVGDHINDPPSSLIGRGTHIYVALDWESQQFILLKDVWRWYYDGIRPEGEIVKELNEQKVPNIPTVVAHGDVLEDPYDDSLRGVVQETDTSNYSPLTGSKSADHTLPPFSATPRPIKPLPGAKSVARASTSGHGVCAPAGPHAKLYTTKAENGIKRSADDVKSESKRPKQGIGLRHLVHYRVVFKDICLPLTRFTSSQQLVSMLTDCVEAHRDAYVSRGLVHRDVSVGNTLICPRIRCEEDENGNKHYSVVWFGILADWELAQKDSEKQAFGPELAGTWQFMSVYCLGNPENPVTIADELEAFLHVMVYCGVRLVRHNFKEVWGFVEDYFNGYTMTVNNRLGPPIGKSRVIHNGQLRGAGMDALLFGSVKDHPLNRLIADLLSLFEARYSVLYLDKQQSRVSTPPNDGEVAGPAPLLVESLRPVPMGRKKRPRRNDEDPLAAMDVDKPLDAISEAALRKRAAKLHTHDAFIAILEKWFGSDKWPVADTVPDRMSP</sequence>
<dbReference type="EMBL" id="KZ857420">
    <property type="protein sequence ID" value="RDX47202.1"/>
    <property type="molecule type" value="Genomic_DNA"/>
</dbReference>
<dbReference type="AlphaFoldDB" id="A0A371D3Y5"/>
<name>A0A371D3Y5_9APHY</name>
<protein>
    <recommendedName>
        <fullName evidence="2">Fungal-type protein kinase domain-containing protein</fullName>
    </recommendedName>
</protein>